<keyword evidence="3" id="KW-1185">Reference proteome</keyword>
<dbReference type="KEGG" id="pmad:BAY61_16685"/>
<name>A0A222VRA6_9PSEU</name>
<dbReference type="AlphaFoldDB" id="A0A222VRA6"/>
<gene>
    <name evidence="2" type="ORF">SAMN05421630_105387</name>
</gene>
<sequence>MSPPQTSDSVSGTNQDRIPLRLAGEGPPARADAVRNRARLLEAAATLVTEHGAAHLTMDAVATAAGVGKGTLFRRFGDRVGLLLALLDHTERAYQESFLHGPPPLGPGAPATERLLAFGETTLDYLVLNRELNLAAEHDHTRRFLTPPRKVRATHVAMLLHEIGVKGDIELLTEALLGFLDVALVSHLTTQRDMPLERLTSGWRDLVARVIRPAG</sequence>
<dbReference type="InterPro" id="IPR001647">
    <property type="entry name" value="HTH_TetR"/>
</dbReference>
<evidence type="ECO:0000256" key="1">
    <source>
        <dbReference type="ARBA" id="ARBA00023125"/>
    </source>
</evidence>
<dbReference type="GO" id="GO:0000976">
    <property type="term" value="F:transcription cis-regulatory region binding"/>
    <property type="evidence" value="ECO:0007669"/>
    <property type="project" value="TreeGrafter"/>
</dbReference>
<dbReference type="PANTHER" id="PTHR30055:SF209">
    <property type="entry name" value="POSSIBLE TRANSCRIPTIONAL REGULATORY PROTEIN (PROBABLY TETR-FAMILY)"/>
    <property type="match status" value="1"/>
</dbReference>
<evidence type="ECO:0000313" key="2">
    <source>
        <dbReference type="EMBL" id="SDD05987.1"/>
    </source>
</evidence>
<dbReference type="STRING" id="530584.SAMN05421630_105387"/>
<accession>A0A222VRA6</accession>
<reference evidence="2 3" key="1">
    <citation type="submission" date="2016-10" db="EMBL/GenBank/DDBJ databases">
        <authorList>
            <person name="de Groot N.N."/>
        </authorList>
    </citation>
    <scope>NUCLEOTIDE SEQUENCE [LARGE SCALE GENOMIC DNA]</scope>
    <source>
        <strain evidence="2 3">CGMCC 4.5506</strain>
    </source>
</reference>
<dbReference type="Proteomes" id="UP000199494">
    <property type="component" value="Unassembled WGS sequence"/>
</dbReference>
<dbReference type="PANTHER" id="PTHR30055">
    <property type="entry name" value="HTH-TYPE TRANSCRIPTIONAL REGULATOR RUTR"/>
    <property type="match status" value="1"/>
</dbReference>
<dbReference type="Pfam" id="PF00440">
    <property type="entry name" value="TetR_N"/>
    <property type="match status" value="1"/>
</dbReference>
<dbReference type="InterPro" id="IPR050109">
    <property type="entry name" value="HTH-type_TetR-like_transc_reg"/>
</dbReference>
<dbReference type="OrthoDB" id="4542210at2"/>
<evidence type="ECO:0000313" key="3">
    <source>
        <dbReference type="Proteomes" id="UP000199494"/>
    </source>
</evidence>
<dbReference type="SUPFAM" id="SSF46689">
    <property type="entry name" value="Homeodomain-like"/>
    <property type="match status" value="1"/>
</dbReference>
<dbReference type="InterPro" id="IPR009057">
    <property type="entry name" value="Homeodomain-like_sf"/>
</dbReference>
<dbReference type="RefSeq" id="WP_091804966.1">
    <property type="nucleotide sequence ID" value="NZ_CP016353.1"/>
</dbReference>
<dbReference type="EMBL" id="FMZE01000005">
    <property type="protein sequence ID" value="SDD05987.1"/>
    <property type="molecule type" value="Genomic_DNA"/>
</dbReference>
<dbReference type="PRINTS" id="PR00455">
    <property type="entry name" value="HTHTETR"/>
</dbReference>
<proteinExistence type="predicted"/>
<organism evidence="2 3">
    <name type="scientific">Prauserella marina</name>
    <dbReference type="NCBI Taxonomy" id="530584"/>
    <lineage>
        <taxon>Bacteria</taxon>
        <taxon>Bacillati</taxon>
        <taxon>Actinomycetota</taxon>
        <taxon>Actinomycetes</taxon>
        <taxon>Pseudonocardiales</taxon>
        <taxon>Pseudonocardiaceae</taxon>
        <taxon>Prauserella</taxon>
    </lineage>
</organism>
<protein>
    <submittedName>
        <fullName evidence="2">DNA-binding transcriptional regulator, AcrR family</fullName>
    </submittedName>
</protein>
<dbReference type="PROSITE" id="PS50977">
    <property type="entry name" value="HTH_TETR_2"/>
    <property type="match status" value="1"/>
</dbReference>
<dbReference type="Gene3D" id="1.10.357.10">
    <property type="entry name" value="Tetracycline Repressor, domain 2"/>
    <property type="match status" value="1"/>
</dbReference>
<keyword evidence="1 2" id="KW-0238">DNA-binding</keyword>
<dbReference type="GO" id="GO:0003700">
    <property type="term" value="F:DNA-binding transcription factor activity"/>
    <property type="evidence" value="ECO:0007669"/>
    <property type="project" value="TreeGrafter"/>
</dbReference>